<evidence type="ECO:0000313" key="3">
    <source>
        <dbReference type="Proteomes" id="UP000235388"/>
    </source>
</evidence>
<gene>
    <name evidence="2" type="ORF">PCANC_12210</name>
</gene>
<dbReference type="OrthoDB" id="2504766at2759"/>
<dbReference type="Pfam" id="PF20231">
    <property type="entry name" value="DUF6589"/>
    <property type="match status" value="1"/>
</dbReference>
<feature type="domain" description="DUF6589" evidence="1">
    <location>
        <begin position="69"/>
        <end position="275"/>
    </location>
</feature>
<evidence type="ECO:0000313" key="2">
    <source>
        <dbReference type="EMBL" id="PLW48564.1"/>
    </source>
</evidence>
<organism evidence="2 3">
    <name type="scientific">Puccinia coronata f. sp. avenae</name>
    <dbReference type="NCBI Taxonomy" id="200324"/>
    <lineage>
        <taxon>Eukaryota</taxon>
        <taxon>Fungi</taxon>
        <taxon>Dikarya</taxon>
        <taxon>Basidiomycota</taxon>
        <taxon>Pucciniomycotina</taxon>
        <taxon>Pucciniomycetes</taxon>
        <taxon>Pucciniales</taxon>
        <taxon>Pucciniaceae</taxon>
        <taxon>Puccinia</taxon>
    </lineage>
</organism>
<name>A0A2N5VEY5_9BASI</name>
<reference evidence="2 3" key="1">
    <citation type="submission" date="2017-11" db="EMBL/GenBank/DDBJ databases">
        <title>De novo assembly and phasing of dikaryotic genomes from two isolates of Puccinia coronata f. sp. avenae, the causal agent of oat crown rust.</title>
        <authorList>
            <person name="Miller M.E."/>
            <person name="Zhang Y."/>
            <person name="Omidvar V."/>
            <person name="Sperschneider J."/>
            <person name="Schwessinger B."/>
            <person name="Raley C."/>
            <person name="Palmer J.M."/>
            <person name="Garnica D."/>
            <person name="Upadhyaya N."/>
            <person name="Rathjen J."/>
            <person name="Taylor J.M."/>
            <person name="Park R.F."/>
            <person name="Dodds P.N."/>
            <person name="Hirsch C.D."/>
            <person name="Kianian S.F."/>
            <person name="Figueroa M."/>
        </authorList>
    </citation>
    <scope>NUCLEOTIDE SEQUENCE [LARGE SCALE GENOMIC DNA]</scope>
    <source>
        <strain evidence="2">12NC29</strain>
    </source>
</reference>
<proteinExistence type="predicted"/>
<dbReference type="Proteomes" id="UP000235388">
    <property type="component" value="Unassembled WGS sequence"/>
</dbReference>
<protein>
    <recommendedName>
        <fullName evidence="1">DUF6589 domain-containing protein</fullName>
    </recommendedName>
</protein>
<dbReference type="AlphaFoldDB" id="A0A2N5VEY5"/>
<comment type="caution">
    <text evidence="2">The sequence shown here is derived from an EMBL/GenBank/DDBJ whole genome shotgun (WGS) entry which is preliminary data.</text>
</comment>
<evidence type="ECO:0000259" key="1">
    <source>
        <dbReference type="Pfam" id="PF20231"/>
    </source>
</evidence>
<dbReference type="EMBL" id="PGCJ01000102">
    <property type="protein sequence ID" value="PLW48564.1"/>
    <property type="molecule type" value="Genomic_DNA"/>
</dbReference>
<dbReference type="STRING" id="200324.A0A2N5VEY5"/>
<sequence length="277" mass="31192">MTRRVVGTLQVGPAHLQPDIHVPDQDLVATLDHSNLTLESYLLANERVKSMTIHPCVFLPNALELDTEEAMWKNPPAVEQITAKKTLIHMLKLMDTLDNSAEGVGQVFELLMGQSGLSVEEFFSCIQPMNGDLGTVPNFNCLRSQRTPSTYPQDQLKNLFFQLGASHTLWNIASAIFTHHFGNTSNSMDCGSWQYLKALGFPAEKAIQKKDFTLMVNQMEKISESMLYYCLCVIMKTTCKQLGEKKPVIPTNKWNELVNQFYEKYCTAHAQKAAKSL</sequence>
<accession>A0A2N5VEY5</accession>
<keyword evidence="3" id="KW-1185">Reference proteome</keyword>
<dbReference type="InterPro" id="IPR046496">
    <property type="entry name" value="DUF6589"/>
</dbReference>